<feature type="transmembrane region" description="Helical" evidence="8">
    <location>
        <begin position="176"/>
        <end position="198"/>
    </location>
</feature>
<dbReference type="PANTHER" id="PTHR10838">
    <property type="entry name" value="SYNAPTOGYRIN"/>
    <property type="match status" value="1"/>
</dbReference>
<comment type="caution">
    <text evidence="10">The sequence shown here is derived from an EMBL/GenBank/DDBJ whole genome shotgun (WGS) entry which is preliminary data.</text>
</comment>
<dbReference type="InterPro" id="IPR008253">
    <property type="entry name" value="Marvel"/>
</dbReference>
<dbReference type="STRING" id="333673.A0A3M0L165"/>
<dbReference type="GO" id="GO:0030672">
    <property type="term" value="C:synaptic vesicle membrane"/>
    <property type="evidence" value="ECO:0007669"/>
    <property type="project" value="TreeGrafter"/>
</dbReference>
<evidence type="ECO:0000256" key="8">
    <source>
        <dbReference type="SAM" id="Phobius"/>
    </source>
</evidence>
<keyword evidence="11" id="KW-1185">Reference proteome</keyword>
<proteinExistence type="inferred from homology"/>
<gene>
    <name evidence="10" type="ORF">DUI87_05187</name>
</gene>
<evidence type="ECO:0000256" key="4">
    <source>
        <dbReference type="ARBA" id="ARBA00022989"/>
    </source>
</evidence>
<keyword evidence="4 8" id="KW-1133">Transmembrane helix</keyword>
<feature type="transmembrane region" description="Helical" evidence="8">
    <location>
        <begin position="66"/>
        <end position="87"/>
    </location>
</feature>
<dbReference type="OrthoDB" id="10041611at2759"/>
<accession>A0A3M0L165</accession>
<feature type="transmembrane region" description="Helical" evidence="8">
    <location>
        <begin position="254"/>
        <end position="274"/>
    </location>
</feature>
<dbReference type="GO" id="GO:0031594">
    <property type="term" value="C:neuromuscular junction"/>
    <property type="evidence" value="ECO:0007669"/>
    <property type="project" value="TreeGrafter"/>
</dbReference>
<evidence type="ECO:0000256" key="2">
    <source>
        <dbReference type="ARBA" id="ARBA00010252"/>
    </source>
</evidence>
<name>A0A3M0L165_HIRRU</name>
<feature type="transmembrane region" description="Helical" evidence="8">
    <location>
        <begin position="33"/>
        <end position="59"/>
    </location>
</feature>
<evidence type="ECO:0000256" key="3">
    <source>
        <dbReference type="ARBA" id="ARBA00022692"/>
    </source>
</evidence>
<dbReference type="AlphaFoldDB" id="A0A3M0L165"/>
<keyword evidence="3 6" id="KW-0812">Transmembrane</keyword>
<keyword evidence="5 6" id="KW-0472">Membrane</keyword>
<dbReference type="PROSITE" id="PS51225">
    <property type="entry name" value="MARVEL"/>
    <property type="match status" value="1"/>
</dbReference>
<evidence type="ECO:0000313" key="11">
    <source>
        <dbReference type="Proteomes" id="UP000269221"/>
    </source>
</evidence>
<feature type="region of interest" description="Disordered" evidence="7">
    <location>
        <begin position="90"/>
        <end position="131"/>
    </location>
</feature>
<feature type="domain" description="MARVEL" evidence="9">
    <location>
        <begin position="125"/>
        <end position="278"/>
    </location>
</feature>
<dbReference type="Pfam" id="PF01284">
    <property type="entry name" value="MARVEL"/>
    <property type="match status" value="1"/>
</dbReference>
<comment type="similarity">
    <text evidence="2">Belongs to the synaptogyrin family.</text>
</comment>
<evidence type="ECO:0000313" key="10">
    <source>
        <dbReference type="EMBL" id="RMC17524.1"/>
    </source>
</evidence>
<dbReference type="PANTHER" id="PTHR10838:SF8">
    <property type="entry name" value="SYNAPTOGYRIN-3"/>
    <property type="match status" value="1"/>
</dbReference>
<evidence type="ECO:0000256" key="1">
    <source>
        <dbReference type="ARBA" id="ARBA00004141"/>
    </source>
</evidence>
<reference evidence="10 11" key="1">
    <citation type="submission" date="2018-07" db="EMBL/GenBank/DDBJ databases">
        <title>A high quality draft genome assembly of the barn swallow (H. rustica rustica).</title>
        <authorList>
            <person name="Formenti G."/>
            <person name="Chiara M."/>
            <person name="Poveda L."/>
            <person name="Francoijs K.-J."/>
            <person name="Bonisoli-Alquati A."/>
            <person name="Canova L."/>
            <person name="Gianfranceschi L."/>
            <person name="Horner D.S."/>
            <person name="Saino N."/>
        </authorList>
    </citation>
    <scope>NUCLEOTIDE SEQUENCE [LARGE SCALE GENOMIC DNA]</scope>
    <source>
        <strain evidence="10">Chelidonia</strain>
        <tissue evidence="10">Blood</tissue>
    </source>
</reference>
<feature type="region of interest" description="Disordered" evidence="7">
    <location>
        <begin position="297"/>
        <end position="335"/>
    </location>
</feature>
<feature type="transmembrane region" description="Helical" evidence="8">
    <location>
        <begin position="210"/>
        <end position="234"/>
    </location>
</feature>
<evidence type="ECO:0000256" key="6">
    <source>
        <dbReference type="PROSITE-ProRule" id="PRU00581"/>
    </source>
</evidence>
<dbReference type="InterPro" id="IPR016579">
    <property type="entry name" value="Synaptogyrin"/>
</dbReference>
<feature type="compositionally biased region" description="Polar residues" evidence="7">
    <location>
        <begin position="308"/>
        <end position="319"/>
    </location>
</feature>
<dbReference type="EMBL" id="QRBI01000098">
    <property type="protein sequence ID" value="RMC17524.1"/>
    <property type="molecule type" value="Genomic_DNA"/>
</dbReference>
<dbReference type="Proteomes" id="UP000269221">
    <property type="component" value="Unassembled WGS sequence"/>
</dbReference>
<protein>
    <recommendedName>
        <fullName evidence="9">MARVEL domain-containing protein</fullName>
    </recommendedName>
</protein>
<comment type="subcellular location">
    <subcellularLocation>
        <location evidence="1">Membrane</location>
        <topology evidence="1">Multi-pass membrane protein</topology>
    </subcellularLocation>
</comment>
<evidence type="ECO:0000256" key="7">
    <source>
        <dbReference type="SAM" id="MobiDB-lite"/>
    </source>
</evidence>
<evidence type="ECO:0000259" key="9">
    <source>
        <dbReference type="PROSITE" id="PS51225"/>
    </source>
</evidence>
<evidence type="ECO:0000256" key="5">
    <source>
        <dbReference type="ARBA" id="ARBA00023136"/>
    </source>
</evidence>
<organism evidence="10 11">
    <name type="scientific">Hirundo rustica rustica</name>
    <dbReference type="NCBI Taxonomy" id="333673"/>
    <lineage>
        <taxon>Eukaryota</taxon>
        <taxon>Metazoa</taxon>
        <taxon>Chordata</taxon>
        <taxon>Craniata</taxon>
        <taxon>Vertebrata</taxon>
        <taxon>Euteleostomi</taxon>
        <taxon>Archelosauria</taxon>
        <taxon>Archosauria</taxon>
        <taxon>Dinosauria</taxon>
        <taxon>Saurischia</taxon>
        <taxon>Theropoda</taxon>
        <taxon>Coelurosauria</taxon>
        <taxon>Aves</taxon>
        <taxon>Neognathae</taxon>
        <taxon>Neoaves</taxon>
        <taxon>Telluraves</taxon>
        <taxon>Australaves</taxon>
        <taxon>Passeriformes</taxon>
        <taxon>Sylvioidea</taxon>
        <taxon>Hirundinidae</taxon>
        <taxon>Hirundo</taxon>
    </lineage>
</organism>
<sequence>MEGASFGAGRAGGAIDPVDFLKQPQTLLRVTTWIFTTAGVTAAAKALAKLLVLFVVVVSSLHEAPAVVSVMGMMMGMVVGMMMGMVVGMDGDDDGDGDGDDDGDDGGDDDGGDDGDGYDDGDRDDDGDDDGDDAAPSQIFSIVVFGSIVNECYVNKDGQHPELLCIFNENESACSYGIAVGVIAFFGCIFFFVVDLYFQQISSVKDRKRAVLLDLGFSGFLAFLWFVAFCFLANQWQRTTLTRGFSQGADAARAAITFSFFSIIIWVVLALRALQRYRLGTDMSLFATEQFGTEPGASYPGYPGGSGVESTETYQSPPFTETLEPNPKGYQVPAY</sequence>